<dbReference type="GO" id="GO:0003677">
    <property type="term" value="F:DNA binding"/>
    <property type="evidence" value="ECO:0007669"/>
    <property type="project" value="UniProtKB-KW"/>
</dbReference>
<keyword evidence="2" id="KW-0238">DNA-binding</keyword>
<evidence type="ECO:0000256" key="2">
    <source>
        <dbReference type="ARBA" id="ARBA00023125"/>
    </source>
</evidence>
<dbReference type="SMART" id="SM00895">
    <property type="entry name" value="FCD"/>
    <property type="match status" value="1"/>
</dbReference>
<evidence type="ECO:0000256" key="3">
    <source>
        <dbReference type="ARBA" id="ARBA00023163"/>
    </source>
</evidence>
<keyword evidence="1" id="KW-0805">Transcription regulation</keyword>
<evidence type="ECO:0000256" key="4">
    <source>
        <dbReference type="SAM" id="MobiDB-lite"/>
    </source>
</evidence>
<gene>
    <name evidence="6" type="ORF">D3H35_26755</name>
</gene>
<feature type="domain" description="HTH gntR-type" evidence="5">
    <location>
        <begin position="9"/>
        <end position="77"/>
    </location>
</feature>
<reference evidence="6 7" key="1">
    <citation type="submission" date="2018-09" db="EMBL/GenBank/DDBJ databases">
        <title>Cohnella cavernae sp. nov., isolated from a karst cave.</title>
        <authorList>
            <person name="Zhu H."/>
        </authorList>
    </citation>
    <scope>NUCLEOTIDE SEQUENCE [LARGE SCALE GENOMIC DNA]</scope>
    <source>
        <strain evidence="6 7">K2E09-144</strain>
    </source>
</reference>
<dbReference type="Gene3D" id="1.10.10.10">
    <property type="entry name" value="Winged helix-like DNA-binding domain superfamily/Winged helix DNA-binding domain"/>
    <property type="match status" value="1"/>
</dbReference>
<dbReference type="SMART" id="SM00345">
    <property type="entry name" value="HTH_GNTR"/>
    <property type="match status" value="1"/>
</dbReference>
<dbReference type="OrthoDB" id="214086at2"/>
<evidence type="ECO:0000313" key="7">
    <source>
        <dbReference type="Proteomes" id="UP000266340"/>
    </source>
</evidence>
<protein>
    <submittedName>
        <fullName evidence="6">FadR family transcriptional regulator</fullName>
    </submittedName>
</protein>
<dbReference type="PRINTS" id="PR00035">
    <property type="entry name" value="HTHGNTR"/>
</dbReference>
<dbReference type="CDD" id="cd07377">
    <property type="entry name" value="WHTH_GntR"/>
    <property type="match status" value="1"/>
</dbReference>
<comment type="caution">
    <text evidence="6">The sequence shown here is derived from an EMBL/GenBank/DDBJ whole genome shotgun (WGS) entry which is preliminary data.</text>
</comment>
<proteinExistence type="predicted"/>
<evidence type="ECO:0000313" key="6">
    <source>
        <dbReference type="EMBL" id="RIE00793.1"/>
    </source>
</evidence>
<dbReference type="PANTHER" id="PTHR43537:SF5">
    <property type="entry name" value="UXU OPERON TRANSCRIPTIONAL REGULATOR"/>
    <property type="match status" value="1"/>
</dbReference>
<dbReference type="InterPro" id="IPR036388">
    <property type="entry name" value="WH-like_DNA-bd_sf"/>
</dbReference>
<dbReference type="RefSeq" id="WP_119152188.1">
    <property type="nucleotide sequence ID" value="NZ_JBHSOV010000011.1"/>
</dbReference>
<name>A0A398CDL0_9BACL</name>
<evidence type="ECO:0000259" key="5">
    <source>
        <dbReference type="PROSITE" id="PS50949"/>
    </source>
</evidence>
<dbReference type="Pfam" id="PF07729">
    <property type="entry name" value="FCD"/>
    <property type="match status" value="1"/>
</dbReference>
<sequence length="235" mass="26271">MEWTKLTKRNHYEEITERLRRLIEDGSLKPGDKLPPTKDLSERFGVGRSTTREALSALKAMGLIDIRQGGGCTVIATAPAEVSLPELQSLRLNRATVLELLEAREALEVSNAAIAAVKRTDEDLAAMSQIIAEMERAVGDDAEGERTDLLFHLTLARMTHNSIMVRLFESIVGQMETAIREVRRVELYANHTVAEKLYEEHSAIFHAVSEGNPEAASDCMRRHLLHVGDILKKYI</sequence>
<accession>A0A398CDL0</accession>
<feature type="compositionally biased region" description="Basic and acidic residues" evidence="4">
    <location>
        <begin position="26"/>
        <end position="42"/>
    </location>
</feature>
<dbReference type="InterPro" id="IPR011711">
    <property type="entry name" value="GntR_C"/>
</dbReference>
<keyword evidence="7" id="KW-1185">Reference proteome</keyword>
<dbReference type="SUPFAM" id="SSF48008">
    <property type="entry name" value="GntR ligand-binding domain-like"/>
    <property type="match status" value="1"/>
</dbReference>
<evidence type="ECO:0000256" key="1">
    <source>
        <dbReference type="ARBA" id="ARBA00023015"/>
    </source>
</evidence>
<feature type="region of interest" description="Disordered" evidence="4">
    <location>
        <begin position="26"/>
        <end position="45"/>
    </location>
</feature>
<dbReference type="PANTHER" id="PTHR43537">
    <property type="entry name" value="TRANSCRIPTIONAL REGULATOR, GNTR FAMILY"/>
    <property type="match status" value="1"/>
</dbReference>
<dbReference type="SUPFAM" id="SSF46785">
    <property type="entry name" value="Winged helix' DNA-binding domain"/>
    <property type="match status" value="1"/>
</dbReference>
<dbReference type="InterPro" id="IPR036390">
    <property type="entry name" value="WH_DNA-bd_sf"/>
</dbReference>
<dbReference type="PROSITE" id="PS50949">
    <property type="entry name" value="HTH_GNTR"/>
    <property type="match status" value="1"/>
</dbReference>
<dbReference type="EMBL" id="QXJM01000048">
    <property type="protein sequence ID" value="RIE00793.1"/>
    <property type="molecule type" value="Genomic_DNA"/>
</dbReference>
<dbReference type="InterPro" id="IPR000524">
    <property type="entry name" value="Tscrpt_reg_HTH_GntR"/>
</dbReference>
<dbReference type="GO" id="GO:0003700">
    <property type="term" value="F:DNA-binding transcription factor activity"/>
    <property type="evidence" value="ECO:0007669"/>
    <property type="project" value="InterPro"/>
</dbReference>
<dbReference type="Proteomes" id="UP000266340">
    <property type="component" value="Unassembled WGS sequence"/>
</dbReference>
<dbReference type="Pfam" id="PF00392">
    <property type="entry name" value="GntR"/>
    <property type="match status" value="1"/>
</dbReference>
<dbReference type="AlphaFoldDB" id="A0A398CDL0"/>
<dbReference type="Gene3D" id="1.20.120.530">
    <property type="entry name" value="GntR ligand-binding domain-like"/>
    <property type="match status" value="1"/>
</dbReference>
<dbReference type="InterPro" id="IPR008920">
    <property type="entry name" value="TF_FadR/GntR_C"/>
</dbReference>
<organism evidence="6 7">
    <name type="scientific">Cohnella faecalis</name>
    <dbReference type="NCBI Taxonomy" id="2315694"/>
    <lineage>
        <taxon>Bacteria</taxon>
        <taxon>Bacillati</taxon>
        <taxon>Bacillota</taxon>
        <taxon>Bacilli</taxon>
        <taxon>Bacillales</taxon>
        <taxon>Paenibacillaceae</taxon>
        <taxon>Cohnella</taxon>
    </lineage>
</organism>
<keyword evidence="3" id="KW-0804">Transcription</keyword>